<reference evidence="2 3" key="1">
    <citation type="submission" date="2017-12" db="EMBL/GenBank/DDBJ databases">
        <title>Comparative genomics of Botrytis spp.</title>
        <authorList>
            <person name="Valero-Jimenez C.A."/>
            <person name="Tapia P."/>
            <person name="Veloso J."/>
            <person name="Silva-Moreno E."/>
            <person name="Staats M."/>
            <person name="Valdes J.H."/>
            <person name="Van Kan J.A.L."/>
        </authorList>
    </citation>
    <scope>NUCLEOTIDE SEQUENCE [LARGE SCALE GENOMIC DNA]</scope>
    <source>
        <strain evidence="2 3">MUCL2120</strain>
    </source>
</reference>
<evidence type="ECO:0000256" key="1">
    <source>
        <dbReference type="SAM" id="MobiDB-lite"/>
    </source>
</evidence>
<proteinExistence type="predicted"/>
<sequence>MPPKEEQSKRKQPAATRRPAKLAKKRRTIKPQEDRQALQQDVEEPEVKAEPMSEDEAPLAVTPRIKVEQGHDDDAEADYEAEDLQGGGDVDERLEFPESGPEEFDDPEYHEIRRKREIEVSPLLNLPHIPRLIKTLRGDGSNTSDQRLTAIPGTNRLRILLMNTEPAITCPSRSSSK</sequence>
<name>A0A4Z1HHI8_9HELO</name>
<comment type="caution">
    <text evidence="2">The sequence shown here is derived from an EMBL/GenBank/DDBJ whole genome shotgun (WGS) entry which is preliminary data.</text>
</comment>
<protein>
    <submittedName>
        <fullName evidence="2">Uncharacterized protein</fullName>
    </submittedName>
</protein>
<feature type="region of interest" description="Disordered" evidence="1">
    <location>
        <begin position="1"/>
        <end position="109"/>
    </location>
</feature>
<accession>A0A4Z1HHI8</accession>
<feature type="compositionally biased region" description="Basic residues" evidence="1">
    <location>
        <begin position="18"/>
        <end position="29"/>
    </location>
</feature>
<evidence type="ECO:0000313" key="2">
    <source>
        <dbReference type="EMBL" id="TGO48506.1"/>
    </source>
</evidence>
<dbReference type="OrthoDB" id="3562431at2759"/>
<feature type="compositionally biased region" description="Acidic residues" evidence="1">
    <location>
        <begin position="73"/>
        <end position="83"/>
    </location>
</feature>
<gene>
    <name evidence="2" type="ORF">BOTNAR_0471g00060</name>
</gene>
<keyword evidence="3" id="KW-1185">Reference proteome</keyword>
<dbReference type="Proteomes" id="UP000297452">
    <property type="component" value="Unassembled WGS sequence"/>
</dbReference>
<evidence type="ECO:0000313" key="3">
    <source>
        <dbReference type="Proteomes" id="UP000297452"/>
    </source>
</evidence>
<dbReference type="AlphaFoldDB" id="A0A4Z1HHI8"/>
<organism evidence="2 3">
    <name type="scientific">Botryotinia narcissicola</name>
    <dbReference type="NCBI Taxonomy" id="278944"/>
    <lineage>
        <taxon>Eukaryota</taxon>
        <taxon>Fungi</taxon>
        <taxon>Dikarya</taxon>
        <taxon>Ascomycota</taxon>
        <taxon>Pezizomycotina</taxon>
        <taxon>Leotiomycetes</taxon>
        <taxon>Helotiales</taxon>
        <taxon>Sclerotiniaceae</taxon>
        <taxon>Botryotinia</taxon>
    </lineage>
</organism>
<dbReference type="EMBL" id="PQXJ01000471">
    <property type="protein sequence ID" value="TGO48506.1"/>
    <property type="molecule type" value="Genomic_DNA"/>
</dbReference>